<accession>A0A1I5QMN2</accession>
<reference evidence="2" key="1">
    <citation type="submission" date="2016-10" db="EMBL/GenBank/DDBJ databases">
        <authorList>
            <person name="Varghese N."/>
            <person name="Submissions S."/>
        </authorList>
    </citation>
    <scope>NUCLEOTIDE SEQUENCE [LARGE SCALE GENOMIC DNA]</scope>
    <source>
        <strain evidence="2">P18</strain>
    </source>
</reference>
<gene>
    <name evidence="1" type="ORF">SAMN04487928_102199</name>
</gene>
<keyword evidence="2" id="KW-1185">Reference proteome</keyword>
<proteinExistence type="predicted"/>
<dbReference type="OrthoDB" id="2002529at2"/>
<evidence type="ECO:0000313" key="2">
    <source>
        <dbReference type="Proteomes" id="UP000182624"/>
    </source>
</evidence>
<dbReference type="Proteomes" id="UP000182624">
    <property type="component" value="Unassembled WGS sequence"/>
</dbReference>
<dbReference type="AlphaFoldDB" id="A0A1I5QMN2"/>
<protein>
    <submittedName>
        <fullName evidence="1">Uncharacterized protein</fullName>
    </submittedName>
</protein>
<evidence type="ECO:0000313" key="1">
    <source>
        <dbReference type="EMBL" id="SFP47340.1"/>
    </source>
</evidence>
<sequence length="138" mass="16881">MQNIVNEDDFKYYMQDIERYYFGARYNYNELLNNEMVPFKFKTIITKYIKDEVDLDTSLESHLYYIEKDSFDYKLYRQLRLRIRTSQYKDPLNHEKGFKEKVYTIEQLVKMNKDEKEEKGIIIRELIISKLALLGFSI</sequence>
<dbReference type="EMBL" id="FOXO01000002">
    <property type="protein sequence ID" value="SFP47340.1"/>
    <property type="molecule type" value="Genomic_DNA"/>
</dbReference>
<name>A0A1I5QMN2_9FIRM</name>
<dbReference type="RefSeq" id="WP_074883700.1">
    <property type="nucleotide sequence ID" value="NZ_FOXO01000002.1"/>
</dbReference>
<organism evidence="1 2">
    <name type="scientific">Butyrivibrio proteoclasticus</name>
    <dbReference type="NCBI Taxonomy" id="43305"/>
    <lineage>
        <taxon>Bacteria</taxon>
        <taxon>Bacillati</taxon>
        <taxon>Bacillota</taxon>
        <taxon>Clostridia</taxon>
        <taxon>Lachnospirales</taxon>
        <taxon>Lachnospiraceae</taxon>
        <taxon>Butyrivibrio</taxon>
    </lineage>
</organism>